<evidence type="ECO:0000313" key="2">
    <source>
        <dbReference type="Proteomes" id="UP000254889"/>
    </source>
</evidence>
<accession>A0A345ZZW6</accession>
<proteinExistence type="predicted"/>
<keyword evidence="2" id="KW-1185">Reference proteome</keyword>
<evidence type="ECO:0000313" key="1">
    <source>
        <dbReference type="EMBL" id="AXK82463.1"/>
    </source>
</evidence>
<dbReference type="InterPro" id="IPR021323">
    <property type="entry name" value="DUF2927"/>
</dbReference>
<dbReference type="Proteomes" id="UP000254889">
    <property type="component" value="Chromosome"/>
</dbReference>
<sequence>MTHPALGFLTLPLAGTAARHNASAGERGGSPRLFDETSHAALTAIPDPSAQRGAKKKSQRQRRAKMAVAIAILAFFAHPAQPVHAASNRERPPHGSVAGAPPQYTRFTRAELTRGFMALAFGSDLRIGARPRGIRRFEHPIRARVYAGGSVDRVAEMQAVVEDYARAVPALNLSLAQGAQQADIDIRLIDEKDFRSALEEAFGAKVTREFVARTDPQCMTSVKSTADGDIVRSVSFIIVDKGDQVFFDCAYHELLHAFGLSNHDQRNPFTTLNQGRMVGYLTVYDRSLLRLLYDRRVTPGMSPVQVRALLPQVIKDLGLATSAR</sequence>
<name>A0A345ZZW6_9HYPH</name>
<dbReference type="KEGG" id="ptaw:DW352_19230"/>
<reference evidence="1 2" key="1">
    <citation type="submission" date="2018-07" db="EMBL/GenBank/DDBJ databases">
        <authorList>
            <person name="Quirk P.G."/>
            <person name="Krulwich T.A."/>
        </authorList>
    </citation>
    <scope>NUCLEOTIDE SEQUENCE [LARGE SCALE GENOMIC DNA]</scope>
    <source>
        <strain evidence="1 2">CC-BB4</strain>
    </source>
</reference>
<dbReference type="Pfam" id="PF11150">
    <property type="entry name" value="DUF2927"/>
    <property type="match status" value="1"/>
</dbReference>
<gene>
    <name evidence="1" type="ORF">DW352_19230</name>
</gene>
<dbReference type="OrthoDB" id="3295600at2"/>
<protein>
    <submittedName>
        <fullName evidence="1">DUF2927 domain-containing protein</fullName>
    </submittedName>
</protein>
<organism evidence="1 2">
    <name type="scientific">Pseudolabrys taiwanensis</name>
    <dbReference type="NCBI Taxonomy" id="331696"/>
    <lineage>
        <taxon>Bacteria</taxon>
        <taxon>Pseudomonadati</taxon>
        <taxon>Pseudomonadota</taxon>
        <taxon>Alphaproteobacteria</taxon>
        <taxon>Hyphomicrobiales</taxon>
        <taxon>Xanthobacteraceae</taxon>
        <taxon>Pseudolabrys</taxon>
    </lineage>
</organism>
<dbReference type="EMBL" id="CP031417">
    <property type="protein sequence ID" value="AXK82463.1"/>
    <property type="molecule type" value="Genomic_DNA"/>
</dbReference>
<dbReference type="AlphaFoldDB" id="A0A345ZZW6"/>